<dbReference type="EMBL" id="JARAVY010000007">
    <property type="protein sequence ID" value="MDX2910913.1"/>
    <property type="molecule type" value="Genomic_DNA"/>
</dbReference>
<gene>
    <name evidence="1" type="ORF">PV517_19690</name>
</gene>
<sequence length="62" mass="6477">MRSDHRLSPEGLTSQVITITVCDIRGDPTGPVTLALDPAACLVRTDTVVLSEDAQALLTVSG</sequence>
<protein>
    <submittedName>
        <fullName evidence="1">Uncharacterized protein</fullName>
    </submittedName>
</protein>
<name>A0ABU4L779_9ACTN</name>
<evidence type="ECO:0000313" key="1">
    <source>
        <dbReference type="EMBL" id="MDX2910913.1"/>
    </source>
</evidence>
<comment type="caution">
    <text evidence="1">The sequence shown here is derived from an EMBL/GenBank/DDBJ whole genome shotgun (WGS) entry which is preliminary data.</text>
</comment>
<dbReference type="Proteomes" id="UP001271723">
    <property type="component" value="Unassembled WGS sequence"/>
</dbReference>
<accession>A0ABU4L779</accession>
<organism evidence="1 2">
    <name type="scientific">Streptomyces griseiscabiei</name>
    <dbReference type="NCBI Taxonomy" id="2993540"/>
    <lineage>
        <taxon>Bacteria</taxon>
        <taxon>Bacillati</taxon>
        <taxon>Actinomycetota</taxon>
        <taxon>Actinomycetes</taxon>
        <taxon>Kitasatosporales</taxon>
        <taxon>Streptomycetaceae</taxon>
        <taxon>Streptomyces</taxon>
    </lineage>
</organism>
<dbReference type="RefSeq" id="WP_086755223.1">
    <property type="nucleotide sequence ID" value="NZ_JAGJBZ010000001.1"/>
</dbReference>
<evidence type="ECO:0000313" key="2">
    <source>
        <dbReference type="Proteomes" id="UP001271723"/>
    </source>
</evidence>
<proteinExistence type="predicted"/>
<reference evidence="1 2" key="1">
    <citation type="journal article" date="2023" name="Microb. Genom.">
        <title>Mesoterricola silvestris gen. nov., sp. nov., Mesoterricola sediminis sp. nov., Geothrix oryzae sp. nov., Geothrix edaphica sp. nov., Geothrix rubra sp. nov., and Geothrix limicola sp. nov., six novel members of Acidobacteriota isolated from soils.</title>
        <authorList>
            <person name="Weisberg A.J."/>
            <person name="Pearce E."/>
            <person name="Kramer C.G."/>
            <person name="Chang J.H."/>
            <person name="Clarke C.R."/>
        </authorList>
    </citation>
    <scope>NUCLEOTIDE SEQUENCE [LARGE SCALE GENOMIC DNA]</scope>
    <source>
        <strain evidence="1 2">NRRL_B-2795</strain>
    </source>
</reference>
<keyword evidence="2" id="KW-1185">Reference proteome</keyword>